<name>A0A5C6C0E4_9BACT</name>
<dbReference type="SMART" id="SM00448">
    <property type="entry name" value="REC"/>
    <property type="match status" value="1"/>
</dbReference>
<proteinExistence type="predicted"/>
<protein>
    <submittedName>
        <fullName evidence="4">Sensory/regulatory protein RpfC</fullName>
        <ecNumber evidence="4">2.7.13.3</ecNumber>
    </submittedName>
</protein>
<evidence type="ECO:0000313" key="5">
    <source>
        <dbReference type="Proteomes" id="UP000316304"/>
    </source>
</evidence>
<dbReference type="SUPFAM" id="SSF52172">
    <property type="entry name" value="CheY-like"/>
    <property type="match status" value="1"/>
</dbReference>
<keyword evidence="1 2" id="KW-0597">Phosphoprotein</keyword>
<comment type="caution">
    <text evidence="4">The sequence shown here is derived from an EMBL/GenBank/DDBJ whole genome shotgun (WGS) entry which is preliminary data.</text>
</comment>
<dbReference type="GO" id="GO:0000160">
    <property type="term" value="P:phosphorelay signal transduction system"/>
    <property type="evidence" value="ECO:0007669"/>
    <property type="project" value="InterPro"/>
</dbReference>
<feature type="domain" description="Response regulatory" evidence="3">
    <location>
        <begin position="9"/>
        <end position="127"/>
    </location>
</feature>
<dbReference type="PROSITE" id="PS50110">
    <property type="entry name" value="RESPONSE_REGULATORY"/>
    <property type="match status" value="1"/>
</dbReference>
<keyword evidence="5" id="KW-1185">Reference proteome</keyword>
<dbReference type="PANTHER" id="PTHR44591:SF23">
    <property type="entry name" value="CHEY SUBFAMILY"/>
    <property type="match status" value="1"/>
</dbReference>
<dbReference type="PANTHER" id="PTHR44591">
    <property type="entry name" value="STRESS RESPONSE REGULATOR PROTEIN 1"/>
    <property type="match status" value="1"/>
</dbReference>
<evidence type="ECO:0000256" key="2">
    <source>
        <dbReference type="PROSITE-ProRule" id="PRU00169"/>
    </source>
</evidence>
<dbReference type="EC" id="2.7.13.3" evidence="4"/>
<keyword evidence="4" id="KW-0808">Transferase</keyword>
<evidence type="ECO:0000259" key="3">
    <source>
        <dbReference type="PROSITE" id="PS50110"/>
    </source>
</evidence>
<reference evidence="4 5" key="1">
    <citation type="submission" date="2019-02" db="EMBL/GenBank/DDBJ databases">
        <title>Deep-cultivation of Planctomycetes and their phenomic and genomic characterization uncovers novel biology.</title>
        <authorList>
            <person name="Wiegand S."/>
            <person name="Jogler M."/>
            <person name="Boedeker C."/>
            <person name="Pinto D."/>
            <person name="Vollmers J."/>
            <person name="Rivas-Marin E."/>
            <person name="Kohn T."/>
            <person name="Peeters S.H."/>
            <person name="Heuer A."/>
            <person name="Rast P."/>
            <person name="Oberbeckmann S."/>
            <person name="Bunk B."/>
            <person name="Jeske O."/>
            <person name="Meyerdierks A."/>
            <person name="Storesund J.E."/>
            <person name="Kallscheuer N."/>
            <person name="Luecker S."/>
            <person name="Lage O.M."/>
            <person name="Pohl T."/>
            <person name="Merkel B.J."/>
            <person name="Hornburger P."/>
            <person name="Mueller R.-W."/>
            <person name="Bruemmer F."/>
            <person name="Labrenz M."/>
            <person name="Spormann A.M."/>
            <person name="Op Den Camp H."/>
            <person name="Overmann J."/>
            <person name="Amann R."/>
            <person name="Jetten M.S.M."/>
            <person name="Mascher T."/>
            <person name="Medema M.H."/>
            <person name="Devos D.P."/>
            <person name="Kaster A.-K."/>
            <person name="Ovreas L."/>
            <person name="Rohde M."/>
            <person name="Galperin M.Y."/>
            <person name="Jogler C."/>
        </authorList>
    </citation>
    <scope>NUCLEOTIDE SEQUENCE [LARGE SCALE GENOMIC DNA]</scope>
    <source>
        <strain evidence="4 5">Pla52o</strain>
    </source>
</reference>
<evidence type="ECO:0000256" key="1">
    <source>
        <dbReference type="ARBA" id="ARBA00022553"/>
    </source>
</evidence>
<dbReference type="RefSeq" id="WP_197169458.1">
    <property type="nucleotide sequence ID" value="NZ_SJPT01000011.1"/>
</dbReference>
<dbReference type="Pfam" id="PF00072">
    <property type="entry name" value="Response_reg"/>
    <property type="match status" value="1"/>
</dbReference>
<gene>
    <name evidence="4" type="primary">rpfC</name>
    <name evidence="4" type="ORF">Pla52o_51280</name>
</gene>
<dbReference type="InterPro" id="IPR001789">
    <property type="entry name" value="Sig_transdc_resp-reg_receiver"/>
</dbReference>
<dbReference type="InterPro" id="IPR011006">
    <property type="entry name" value="CheY-like_superfamily"/>
</dbReference>
<dbReference type="InterPro" id="IPR050595">
    <property type="entry name" value="Bact_response_regulator"/>
</dbReference>
<dbReference type="Proteomes" id="UP000316304">
    <property type="component" value="Unassembled WGS sequence"/>
</dbReference>
<dbReference type="AlphaFoldDB" id="A0A5C6C0E4"/>
<sequence>MPATPTPPRCIIADDLRASRELLRAWITECGYKCTTVSNGCDAWAAVNHAHPQLIVSDIEMPVASGLDLLCSLRKHASTDFQSIPVIVISSLRDDDIRSFVDEAGGTFFLAKPLNKKVTQRVVRGLHDLASIKNDEFLWRPEEPIESAKQISPTLRRLYREVLEKGPKFR</sequence>
<organism evidence="4 5">
    <name type="scientific">Novipirellula galeiformis</name>
    <dbReference type="NCBI Taxonomy" id="2528004"/>
    <lineage>
        <taxon>Bacteria</taxon>
        <taxon>Pseudomonadati</taxon>
        <taxon>Planctomycetota</taxon>
        <taxon>Planctomycetia</taxon>
        <taxon>Pirellulales</taxon>
        <taxon>Pirellulaceae</taxon>
        <taxon>Novipirellula</taxon>
    </lineage>
</organism>
<evidence type="ECO:0000313" key="4">
    <source>
        <dbReference type="EMBL" id="TWU17572.1"/>
    </source>
</evidence>
<dbReference type="EMBL" id="SJPT01000011">
    <property type="protein sequence ID" value="TWU17572.1"/>
    <property type="molecule type" value="Genomic_DNA"/>
</dbReference>
<dbReference type="GO" id="GO:0004673">
    <property type="term" value="F:protein histidine kinase activity"/>
    <property type="evidence" value="ECO:0007669"/>
    <property type="project" value="UniProtKB-EC"/>
</dbReference>
<dbReference type="CDD" id="cd00156">
    <property type="entry name" value="REC"/>
    <property type="match status" value="1"/>
</dbReference>
<dbReference type="Gene3D" id="3.40.50.2300">
    <property type="match status" value="1"/>
</dbReference>
<accession>A0A5C6C0E4</accession>
<feature type="modified residue" description="4-aspartylphosphate" evidence="2">
    <location>
        <position position="58"/>
    </location>
</feature>